<dbReference type="GO" id="GO:0005737">
    <property type="term" value="C:cytoplasm"/>
    <property type="evidence" value="ECO:0007669"/>
    <property type="project" value="UniProtKB-SubCell"/>
</dbReference>
<evidence type="ECO:0000256" key="5">
    <source>
        <dbReference type="ARBA" id="ARBA00022741"/>
    </source>
</evidence>
<evidence type="ECO:0000313" key="13">
    <source>
        <dbReference type="EMBL" id="MPR26728.1"/>
    </source>
</evidence>
<keyword evidence="9" id="KW-0238">DNA-binding</keyword>
<dbReference type="InterPro" id="IPR027417">
    <property type="entry name" value="P-loop_NTPase"/>
</dbReference>
<dbReference type="Pfam" id="PF02954">
    <property type="entry name" value="HTH_8"/>
    <property type="match status" value="1"/>
</dbReference>
<dbReference type="Gene3D" id="1.10.10.60">
    <property type="entry name" value="Homeodomain-like"/>
    <property type="match status" value="1"/>
</dbReference>
<dbReference type="PANTHER" id="PTHR32071">
    <property type="entry name" value="TRANSCRIPTIONAL REGULATORY PROTEIN"/>
    <property type="match status" value="1"/>
</dbReference>
<gene>
    <name evidence="13" type="ORF">FS320_16255</name>
</gene>
<evidence type="ECO:0000256" key="8">
    <source>
        <dbReference type="ARBA" id="ARBA00023015"/>
    </source>
</evidence>
<comment type="caution">
    <text evidence="13">The sequence shown here is derived from an EMBL/GenBank/DDBJ whole genome shotgun (WGS) entry which is preliminary data.</text>
</comment>
<evidence type="ECO:0000313" key="14">
    <source>
        <dbReference type="Proteomes" id="UP000403266"/>
    </source>
</evidence>
<dbReference type="Gene3D" id="3.40.50.300">
    <property type="entry name" value="P-loop containing nucleotide triphosphate hydrolases"/>
    <property type="match status" value="1"/>
</dbReference>
<sequence>MPLSQLLADEIRALRGDAARLDGCSERERIARLADRAARSALPVLIEGEPGSGARALARAIHDCGERKERPFLRLPAGEAPVQSERPTGVSGLLKEAIGGTLFIQDVECLGGEGQNDLLDCLYRQDAGRAHRRPDVRIIASGSDLAGSVREGRFREDLFYRLQALPITLRPLRAQRDAIPEWAQLFIGRFAADEGKKIRGLSADAAALLARYDWPGNLRQLENALYRAVIMAEGPFLTSTEFPQVASHLRGIRIDIPPVPVLRASSSTRPAPAPESEHVARRDPHALSLINDAGEMVTLADLEARAIRFALAHYQGRMSAISRHLGIGRSTLYRKLKELGLDDEAA</sequence>
<dbReference type="GO" id="GO:0000160">
    <property type="term" value="P:phosphorelay signal transduction system"/>
    <property type="evidence" value="ECO:0007669"/>
    <property type="project" value="UniProtKB-KW"/>
</dbReference>
<accession>A0A5N7MIT8</accession>
<dbReference type="Pfam" id="PF25601">
    <property type="entry name" value="AAA_lid_14"/>
    <property type="match status" value="1"/>
</dbReference>
<dbReference type="SUPFAM" id="SSF52540">
    <property type="entry name" value="P-loop containing nucleoside triphosphate hydrolases"/>
    <property type="match status" value="1"/>
</dbReference>
<evidence type="ECO:0000256" key="11">
    <source>
        <dbReference type="ARBA" id="ARBA00023163"/>
    </source>
</evidence>
<dbReference type="PANTHER" id="PTHR32071:SF95">
    <property type="entry name" value="DNA-BINDING TRANSCRIPTIONAL REGULATOR NTRC"/>
    <property type="match status" value="1"/>
</dbReference>
<dbReference type="SUPFAM" id="SSF46689">
    <property type="entry name" value="Homeodomain-like"/>
    <property type="match status" value="1"/>
</dbReference>
<evidence type="ECO:0000256" key="3">
    <source>
        <dbReference type="ARBA" id="ARBA00022491"/>
    </source>
</evidence>
<comment type="subcellular location">
    <subcellularLocation>
        <location evidence="1">Cytoplasm</location>
    </subcellularLocation>
</comment>
<dbReference type="Gene3D" id="1.10.8.60">
    <property type="match status" value="1"/>
</dbReference>
<feature type="domain" description="Sigma-54 factor interaction" evidence="12">
    <location>
        <begin position="28"/>
        <end position="230"/>
    </location>
</feature>
<dbReference type="AlphaFoldDB" id="A0A5N7MIT8"/>
<evidence type="ECO:0000256" key="7">
    <source>
        <dbReference type="ARBA" id="ARBA00023012"/>
    </source>
</evidence>
<evidence type="ECO:0000256" key="9">
    <source>
        <dbReference type="ARBA" id="ARBA00023125"/>
    </source>
</evidence>
<dbReference type="OrthoDB" id="9761019at2"/>
<keyword evidence="8" id="KW-0805">Transcription regulation</keyword>
<keyword evidence="11" id="KW-0804">Transcription</keyword>
<keyword evidence="2" id="KW-0963">Cytoplasm</keyword>
<dbReference type="EMBL" id="VOSK01000059">
    <property type="protein sequence ID" value="MPR26728.1"/>
    <property type="molecule type" value="Genomic_DNA"/>
</dbReference>
<keyword evidence="7" id="KW-0902">Two-component regulatory system</keyword>
<dbReference type="InterPro" id="IPR025944">
    <property type="entry name" value="Sigma_54_int_dom_CS"/>
</dbReference>
<dbReference type="PROSITE" id="PS50045">
    <property type="entry name" value="SIGMA54_INTERACT_4"/>
    <property type="match status" value="1"/>
</dbReference>
<dbReference type="Proteomes" id="UP000403266">
    <property type="component" value="Unassembled WGS sequence"/>
</dbReference>
<reference evidence="13 14" key="1">
    <citation type="journal article" date="2019" name="Syst. Appl. Microbiol.">
        <title>Microvirga tunisiensis sp. nov., a root nodule symbiotic bacterium isolated from Lupinus micranthus and L. luteus grown in Northern Tunisia.</title>
        <authorList>
            <person name="Msaddak A."/>
            <person name="Rejili M."/>
            <person name="Duran D."/>
            <person name="Mars M."/>
            <person name="Palacios J.M."/>
            <person name="Ruiz-Argueso T."/>
            <person name="Rey L."/>
            <person name="Imperial J."/>
        </authorList>
    </citation>
    <scope>NUCLEOTIDE SEQUENCE [LARGE SCALE GENOMIC DNA]</scope>
    <source>
        <strain evidence="13 14">Lmie10</strain>
    </source>
</reference>
<keyword evidence="4" id="KW-0597">Phosphoprotein</keyword>
<dbReference type="InterPro" id="IPR002078">
    <property type="entry name" value="Sigma_54_int"/>
</dbReference>
<keyword evidence="6" id="KW-0067">ATP-binding</keyword>
<evidence type="ECO:0000259" key="12">
    <source>
        <dbReference type="PROSITE" id="PS50045"/>
    </source>
</evidence>
<keyword evidence="5" id="KW-0547">Nucleotide-binding</keyword>
<evidence type="ECO:0000256" key="4">
    <source>
        <dbReference type="ARBA" id="ARBA00022553"/>
    </source>
</evidence>
<dbReference type="GO" id="GO:0043565">
    <property type="term" value="F:sequence-specific DNA binding"/>
    <property type="evidence" value="ECO:0007669"/>
    <property type="project" value="InterPro"/>
</dbReference>
<dbReference type="RefSeq" id="WP_152712894.1">
    <property type="nucleotide sequence ID" value="NZ_VOSJ01000070.1"/>
</dbReference>
<dbReference type="PROSITE" id="PS00688">
    <property type="entry name" value="SIGMA54_INTERACT_3"/>
    <property type="match status" value="1"/>
</dbReference>
<organism evidence="13 14">
    <name type="scientific">Microvirga tunisiensis</name>
    <dbReference type="NCBI Taxonomy" id="2108360"/>
    <lineage>
        <taxon>Bacteria</taxon>
        <taxon>Pseudomonadati</taxon>
        <taxon>Pseudomonadota</taxon>
        <taxon>Alphaproteobacteria</taxon>
        <taxon>Hyphomicrobiales</taxon>
        <taxon>Methylobacteriaceae</taxon>
        <taxon>Microvirga</taxon>
    </lineage>
</organism>
<dbReference type="GO" id="GO:0006355">
    <property type="term" value="P:regulation of DNA-templated transcription"/>
    <property type="evidence" value="ECO:0007669"/>
    <property type="project" value="InterPro"/>
</dbReference>
<dbReference type="Pfam" id="PF00158">
    <property type="entry name" value="Sigma54_activat"/>
    <property type="match status" value="1"/>
</dbReference>
<evidence type="ECO:0000256" key="10">
    <source>
        <dbReference type="ARBA" id="ARBA00023159"/>
    </source>
</evidence>
<dbReference type="InterPro" id="IPR009057">
    <property type="entry name" value="Homeodomain-like_sf"/>
</dbReference>
<dbReference type="InterPro" id="IPR058031">
    <property type="entry name" value="AAA_lid_NorR"/>
</dbReference>
<protein>
    <submittedName>
        <fullName evidence="13">Sigma-54-dependent Fis family transcriptional regulator</fullName>
    </submittedName>
</protein>
<proteinExistence type="predicted"/>
<keyword evidence="10" id="KW-0010">Activator</keyword>
<dbReference type="CDD" id="cd00009">
    <property type="entry name" value="AAA"/>
    <property type="match status" value="1"/>
</dbReference>
<name>A0A5N7MIT8_9HYPH</name>
<evidence type="ECO:0000256" key="6">
    <source>
        <dbReference type="ARBA" id="ARBA00022840"/>
    </source>
</evidence>
<dbReference type="GO" id="GO:0005524">
    <property type="term" value="F:ATP binding"/>
    <property type="evidence" value="ECO:0007669"/>
    <property type="project" value="UniProtKB-KW"/>
</dbReference>
<dbReference type="InterPro" id="IPR002197">
    <property type="entry name" value="HTH_Fis"/>
</dbReference>
<evidence type="ECO:0000256" key="1">
    <source>
        <dbReference type="ARBA" id="ARBA00004496"/>
    </source>
</evidence>
<keyword evidence="14" id="KW-1185">Reference proteome</keyword>
<keyword evidence="3" id="KW-0678">Repressor</keyword>
<evidence type="ECO:0000256" key="2">
    <source>
        <dbReference type="ARBA" id="ARBA00022490"/>
    </source>
</evidence>